<gene>
    <name evidence="3" type="ORF">E1263_00940</name>
</gene>
<accession>A0A4R4ZXZ4</accession>
<name>A0A4R4ZXZ4_9ACTN</name>
<dbReference type="Proteomes" id="UP000295124">
    <property type="component" value="Unassembled WGS sequence"/>
</dbReference>
<feature type="transmembrane region" description="Helical" evidence="1">
    <location>
        <begin position="106"/>
        <end position="131"/>
    </location>
</feature>
<feature type="transmembrane region" description="Helical" evidence="1">
    <location>
        <begin position="38"/>
        <end position="60"/>
    </location>
</feature>
<dbReference type="PANTHER" id="PTHR45138">
    <property type="entry name" value="REGULATORY COMPONENTS OF SENSORY TRANSDUCTION SYSTEM"/>
    <property type="match status" value="1"/>
</dbReference>
<dbReference type="Gene3D" id="3.30.70.270">
    <property type="match status" value="1"/>
</dbReference>
<dbReference type="GO" id="GO:1902201">
    <property type="term" value="P:negative regulation of bacterial-type flagellum-dependent cell motility"/>
    <property type="evidence" value="ECO:0007669"/>
    <property type="project" value="TreeGrafter"/>
</dbReference>
<dbReference type="SUPFAM" id="SSF55073">
    <property type="entry name" value="Nucleotide cyclase"/>
    <property type="match status" value="1"/>
</dbReference>
<keyword evidence="1" id="KW-1133">Transmembrane helix</keyword>
<dbReference type="InterPro" id="IPR050469">
    <property type="entry name" value="Diguanylate_Cyclase"/>
</dbReference>
<keyword evidence="1" id="KW-0812">Transmembrane</keyword>
<feature type="domain" description="GGDEF" evidence="2">
    <location>
        <begin position="297"/>
        <end position="435"/>
    </location>
</feature>
<dbReference type="OrthoDB" id="23692at2"/>
<dbReference type="NCBIfam" id="TIGR00254">
    <property type="entry name" value="GGDEF"/>
    <property type="match status" value="1"/>
</dbReference>
<protein>
    <submittedName>
        <fullName evidence="3">GGDEF domain-containing protein</fullName>
    </submittedName>
</protein>
<sequence length="442" mass="47304">MLSIRHWRLQRRHRRDSDVAVSKWLPAHWALWSTPSMVMGYVLAVDALALAVVGASFIGLDVHTYDWMRFAALVIGSALHVEAGREIERIRSVASEGSTYVSLKSMWMFAGALILPPPLAIAVIAISYVHSWARLRRSPPHRGFFSAATVVLAAAVGLMCLRSINPDHHPGFSGGFIGLVAVTAATLAYWLINFALVVGAVLLSNPDTTARKALGQLSDQLIAAGALGLGISTAALLLYQPWLATVLLVTVLGLQRALLVGQFQFAARTDPNTGLANTAFWHEMAAKELERAQNNNVALGILYLDLDHFKIVNDTHGHLAGDQVLKAIASELKHEVRTDDLVGRLGGEEFAILLPNTDVNDTLLTAERIRHRIGGLVIPVTAAAGNTTVDGITCSIGAATYPASGQSLDILLMAADTATYAAKEAGRNQVVTAPSRTPGQLS</sequence>
<feature type="transmembrane region" description="Helical" evidence="1">
    <location>
        <begin position="176"/>
        <end position="205"/>
    </location>
</feature>
<dbReference type="InterPro" id="IPR029787">
    <property type="entry name" value="Nucleotide_cyclase"/>
</dbReference>
<keyword evidence="4" id="KW-1185">Reference proteome</keyword>
<reference evidence="3 4" key="1">
    <citation type="submission" date="2019-03" db="EMBL/GenBank/DDBJ databases">
        <title>Draft genome sequences of novel Actinobacteria.</title>
        <authorList>
            <person name="Sahin N."/>
            <person name="Ay H."/>
            <person name="Saygin H."/>
        </authorList>
    </citation>
    <scope>NUCLEOTIDE SEQUENCE [LARGE SCALE GENOMIC DNA]</scope>
    <source>
        <strain evidence="3 4">JCM 13523</strain>
    </source>
</reference>
<keyword evidence="1" id="KW-0472">Membrane</keyword>
<feature type="transmembrane region" description="Helical" evidence="1">
    <location>
        <begin position="143"/>
        <end position="164"/>
    </location>
</feature>
<dbReference type="PANTHER" id="PTHR45138:SF9">
    <property type="entry name" value="DIGUANYLATE CYCLASE DGCM-RELATED"/>
    <property type="match status" value="1"/>
</dbReference>
<dbReference type="EMBL" id="SMKX01000002">
    <property type="protein sequence ID" value="TDD63224.1"/>
    <property type="molecule type" value="Genomic_DNA"/>
</dbReference>
<feature type="transmembrane region" description="Helical" evidence="1">
    <location>
        <begin position="217"/>
        <end position="236"/>
    </location>
</feature>
<dbReference type="Pfam" id="PF00990">
    <property type="entry name" value="GGDEF"/>
    <property type="match status" value="1"/>
</dbReference>
<evidence type="ECO:0000259" key="2">
    <source>
        <dbReference type="PROSITE" id="PS50887"/>
    </source>
</evidence>
<dbReference type="CDD" id="cd01949">
    <property type="entry name" value="GGDEF"/>
    <property type="match status" value="1"/>
</dbReference>
<dbReference type="PROSITE" id="PS50887">
    <property type="entry name" value="GGDEF"/>
    <property type="match status" value="1"/>
</dbReference>
<comment type="caution">
    <text evidence="3">The sequence shown here is derived from an EMBL/GenBank/DDBJ whole genome shotgun (WGS) entry which is preliminary data.</text>
</comment>
<dbReference type="FunFam" id="3.30.70.270:FF:000001">
    <property type="entry name" value="Diguanylate cyclase domain protein"/>
    <property type="match status" value="1"/>
</dbReference>
<dbReference type="SMART" id="SM00267">
    <property type="entry name" value="GGDEF"/>
    <property type="match status" value="1"/>
</dbReference>
<dbReference type="InterPro" id="IPR000160">
    <property type="entry name" value="GGDEF_dom"/>
</dbReference>
<dbReference type="GO" id="GO:0005886">
    <property type="term" value="C:plasma membrane"/>
    <property type="evidence" value="ECO:0007669"/>
    <property type="project" value="TreeGrafter"/>
</dbReference>
<evidence type="ECO:0000256" key="1">
    <source>
        <dbReference type="SAM" id="Phobius"/>
    </source>
</evidence>
<dbReference type="InterPro" id="IPR043128">
    <property type="entry name" value="Rev_trsase/Diguanyl_cyclase"/>
</dbReference>
<dbReference type="GO" id="GO:0052621">
    <property type="term" value="F:diguanylate cyclase activity"/>
    <property type="evidence" value="ECO:0007669"/>
    <property type="project" value="TreeGrafter"/>
</dbReference>
<organism evidence="3 4">
    <name type="scientific">Kribbella antibiotica</name>
    <dbReference type="NCBI Taxonomy" id="190195"/>
    <lineage>
        <taxon>Bacteria</taxon>
        <taxon>Bacillati</taxon>
        <taxon>Actinomycetota</taxon>
        <taxon>Actinomycetes</taxon>
        <taxon>Propionibacteriales</taxon>
        <taxon>Kribbellaceae</taxon>
        <taxon>Kribbella</taxon>
    </lineage>
</organism>
<dbReference type="GO" id="GO:0043709">
    <property type="term" value="P:cell adhesion involved in single-species biofilm formation"/>
    <property type="evidence" value="ECO:0007669"/>
    <property type="project" value="TreeGrafter"/>
</dbReference>
<proteinExistence type="predicted"/>
<evidence type="ECO:0000313" key="4">
    <source>
        <dbReference type="Proteomes" id="UP000295124"/>
    </source>
</evidence>
<evidence type="ECO:0000313" key="3">
    <source>
        <dbReference type="EMBL" id="TDD63224.1"/>
    </source>
</evidence>
<dbReference type="AlphaFoldDB" id="A0A4R4ZXZ4"/>